<accession>A0A7Y0U2M4</accession>
<evidence type="ECO:0000313" key="3">
    <source>
        <dbReference type="Proteomes" id="UP000578252"/>
    </source>
</evidence>
<gene>
    <name evidence="2" type="ORF">HHJ78_10060</name>
</gene>
<proteinExistence type="predicted"/>
<dbReference type="Proteomes" id="UP000578252">
    <property type="component" value="Unassembled WGS sequence"/>
</dbReference>
<comment type="caution">
    <text evidence="2">The sequence shown here is derived from an EMBL/GenBank/DDBJ whole genome shotgun (WGS) entry which is preliminary data.</text>
</comment>
<dbReference type="GO" id="GO:0006352">
    <property type="term" value="P:DNA-templated transcription initiation"/>
    <property type="evidence" value="ECO:0007669"/>
    <property type="project" value="InterPro"/>
</dbReference>
<dbReference type="Pfam" id="PF04545">
    <property type="entry name" value="Sigma70_r4"/>
    <property type="match status" value="1"/>
</dbReference>
<dbReference type="RefSeq" id="WP_169772383.1">
    <property type="nucleotide sequence ID" value="NZ_JABCUR010000011.1"/>
</dbReference>
<dbReference type="InterPro" id="IPR007630">
    <property type="entry name" value="RNA_pol_sigma70_r4"/>
</dbReference>
<reference evidence="2 3" key="1">
    <citation type="submission" date="2020-04" db="EMBL/GenBank/DDBJ databases">
        <title>Antimicrobial susceptibility and clonality of vaginal-derived multi-drug resistant Mobiluncus isolates in China.</title>
        <authorList>
            <person name="Zhang X."/>
        </authorList>
    </citation>
    <scope>NUCLEOTIDE SEQUENCE [LARGE SCALE GENOMIC DNA]</scope>
    <source>
        <strain evidence="2 3">13</strain>
    </source>
</reference>
<name>A0A7Y0U2M4_9ACTO</name>
<protein>
    <submittedName>
        <fullName evidence="2">Sigma-70 family RNA polymerase sigma factor</fullName>
    </submittedName>
</protein>
<dbReference type="GO" id="GO:0003700">
    <property type="term" value="F:DNA-binding transcription factor activity"/>
    <property type="evidence" value="ECO:0007669"/>
    <property type="project" value="InterPro"/>
</dbReference>
<dbReference type="AlphaFoldDB" id="A0A7Y0U2M4"/>
<dbReference type="EMBL" id="JABCUR010000011">
    <property type="protein sequence ID" value="NMW65841.1"/>
    <property type="molecule type" value="Genomic_DNA"/>
</dbReference>
<evidence type="ECO:0000259" key="1">
    <source>
        <dbReference type="Pfam" id="PF04545"/>
    </source>
</evidence>
<organism evidence="2 3">
    <name type="scientific">Mobiluncus mulieris</name>
    <dbReference type="NCBI Taxonomy" id="2052"/>
    <lineage>
        <taxon>Bacteria</taxon>
        <taxon>Bacillati</taxon>
        <taxon>Actinomycetota</taxon>
        <taxon>Actinomycetes</taxon>
        <taxon>Actinomycetales</taxon>
        <taxon>Actinomycetaceae</taxon>
        <taxon>Mobiluncus</taxon>
    </lineage>
</organism>
<dbReference type="InterPro" id="IPR013324">
    <property type="entry name" value="RNA_pol_sigma_r3/r4-like"/>
</dbReference>
<dbReference type="SUPFAM" id="SSF88659">
    <property type="entry name" value="Sigma3 and sigma4 domains of RNA polymerase sigma factors"/>
    <property type="match status" value="1"/>
</dbReference>
<evidence type="ECO:0000313" key="2">
    <source>
        <dbReference type="EMBL" id="NMW65841.1"/>
    </source>
</evidence>
<dbReference type="Gene3D" id="1.20.140.160">
    <property type="match status" value="1"/>
</dbReference>
<sequence>MRIKVRYEKQKFDVKKPAEYVEIEVSDGEVVSMIEADYRQRRDMVQSLELVQRRSIEEIVREEINKPEYNQAKQWVRNTDSCWRAPLAGGGNIFDELVDQYGHMKAFDDPFDDVDTRLTVESALAGLDERERFIVIQNRLNQVPLTVVAAELGITQPRASQLLKSARAKIAAEIGLDV</sequence>
<feature type="domain" description="RNA polymerase sigma-70 region 4" evidence="1">
    <location>
        <begin position="123"/>
        <end position="170"/>
    </location>
</feature>